<accession>A0A4R1K5C3</accession>
<organism evidence="2 3">
    <name type="scientific">Seleniivibrio woodruffii</name>
    <dbReference type="NCBI Taxonomy" id="1078050"/>
    <lineage>
        <taxon>Bacteria</taxon>
        <taxon>Pseudomonadati</taxon>
        <taxon>Deferribacterota</taxon>
        <taxon>Deferribacteres</taxon>
        <taxon>Deferribacterales</taxon>
        <taxon>Geovibrionaceae</taxon>
        <taxon>Seleniivibrio</taxon>
    </lineage>
</organism>
<gene>
    <name evidence="2" type="ORF">C8D98_2277</name>
</gene>
<dbReference type="EMBL" id="SMGG01000006">
    <property type="protein sequence ID" value="TCK59344.1"/>
    <property type="molecule type" value="Genomic_DNA"/>
</dbReference>
<dbReference type="Proteomes" id="UP000294614">
    <property type="component" value="Unassembled WGS sequence"/>
</dbReference>
<keyword evidence="3" id="KW-1185">Reference proteome</keyword>
<dbReference type="SUPFAM" id="SSF48695">
    <property type="entry name" value="Multiheme cytochromes"/>
    <property type="match status" value="1"/>
</dbReference>
<sequence length="347" mass="36620">MKAYSRYIIAVFILASLALLTACGSSGDGDSPIRDMKGNAPQLTVPKNHNGGSAWGNDKCYLCHNIKKLKDIHAYNTKLADSFDTVSETDIGACLYCHGTNGIQGITADTYQCLTCHKDEAVVGKDSADMFHGANVHDFNGDGEIGNSDCVVCHAWSDMNGTIDPTVDFTAGSSAYTDINSVCLNCHDGNGAFGVMPPALKFETEVTNLFATFKGLGSTESEMKSTADIHGAKVGIGQSFGVFRGTYSNNMELPCLSCHQVHSSDNPYLITESGKTAALADSDAKNAAVKVTENNFSELCAVCHTNPAGADAGNGLKEVVHTSTYSSNCTDCHYHGSGSGTDKNGLF</sequence>
<dbReference type="PROSITE" id="PS51257">
    <property type="entry name" value="PROKAR_LIPOPROTEIN"/>
    <property type="match status" value="1"/>
</dbReference>
<dbReference type="InterPro" id="IPR036280">
    <property type="entry name" value="Multihaem_cyt_sf"/>
</dbReference>
<feature type="chain" id="PRO_5020409275" evidence="1">
    <location>
        <begin position="22"/>
        <end position="347"/>
    </location>
</feature>
<protein>
    <submittedName>
        <fullName evidence="2">Putative CXXCH cytochrome family protein</fullName>
    </submittedName>
</protein>
<evidence type="ECO:0000256" key="1">
    <source>
        <dbReference type="SAM" id="SignalP"/>
    </source>
</evidence>
<proteinExistence type="predicted"/>
<reference evidence="2 3" key="1">
    <citation type="submission" date="2019-03" db="EMBL/GenBank/DDBJ databases">
        <title>Genomic Encyclopedia of Type Strains, Phase IV (KMG-IV): sequencing the most valuable type-strain genomes for metagenomic binning, comparative biology and taxonomic classification.</title>
        <authorList>
            <person name="Goeker M."/>
        </authorList>
    </citation>
    <scope>NUCLEOTIDE SEQUENCE [LARGE SCALE GENOMIC DNA]</scope>
    <source>
        <strain evidence="2 3">DSM 24984</strain>
    </source>
</reference>
<comment type="caution">
    <text evidence="2">The sequence shown here is derived from an EMBL/GenBank/DDBJ whole genome shotgun (WGS) entry which is preliminary data.</text>
</comment>
<evidence type="ECO:0000313" key="2">
    <source>
        <dbReference type="EMBL" id="TCK59344.1"/>
    </source>
</evidence>
<evidence type="ECO:0000313" key="3">
    <source>
        <dbReference type="Proteomes" id="UP000294614"/>
    </source>
</evidence>
<dbReference type="RefSeq" id="WP_165871299.1">
    <property type="nucleotide sequence ID" value="NZ_SMGG01000006.1"/>
</dbReference>
<dbReference type="AlphaFoldDB" id="A0A4R1K5C3"/>
<feature type="signal peptide" evidence="1">
    <location>
        <begin position="1"/>
        <end position="21"/>
    </location>
</feature>
<name>A0A4R1K5C3_9BACT</name>
<keyword evidence="1" id="KW-0732">Signal</keyword>
<dbReference type="Gene3D" id="1.10.1130.10">
    <property type="entry name" value="Flavocytochrome C3, Chain A"/>
    <property type="match status" value="1"/>
</dbReference>